<protein>
    <submittedName>
        <fullName evidence="1">DUF3791 domain-containing protein</fullName>
    </submittedName>
</protein>
<keyword evidence="2" id="KW-1185">Reference proteome</keyword>
<gene>
    <name evidence="1" type="ORF">FYJ73_02295</name>
</gene>
<dbReference type="RefSeq" id="WP_154533094.1">
    <property type="nucleotide sequence ID" value="NZ_VUNG01000003.1"/>
</dbReference>
<evidence type="ECO:0000313" key="1">
    <source>
        <dbReference type="EMBL" id="MST83524.1"/>
    </source>
</evidence>
<dbReference type="EMBL" id="VUNG01000003">
    <property type="protein sequence ID" value="MST83524.1"/>
    <property type="molecule type" value="Genomic_DNA"/>
</dbReference>
<name>A0A7K0KC83_9BACT</name>
<proteinExistence type="predicted"/>
<evidence type="ECO:0000313" key="2">
    <source>
        <dbReference type="Proteomes" id="UP000438914"/>
    </source>
</evidence>
<sequence>MIKDNPYINKTILEMKFARIISLLAQRLNVPESKALRIFYETHVYQYMCDLEYHLHNMSDAYCVDEIMLELENA</sequence>
<accession>A0A7K0KC83</accession>
<dbReference type="Proteomes" id="UP000438914">
    <property type="component" value="Unassembled WGS sequence"/>
</dbReference>
<reference evidence="1 2" key="1">
    <citation type="submission" date="2019-08" db="EMBL/GenBank/DDBJ databases">
        <title>In-depth cultivation of the pig gut microbiome towards novel bacterial diversity and tailored functional studies.</title>
        <authorList>
            <person name="Wylensek D."/>
            <person name="Hitch T.C.A."/>
            <person name="Clavel T."/>
        </authorList>
    </citation>
    <scope>NUCLEOTIDE SEQUENCE [LARGE SCALE GENOMIC DNA]</scope>
    <source>
        <strain evidence="1 2">LKV-178-WT-2A</strain>
    </source>
</reference>
<comment type="caution">
    <text evidence="1">The sequence shown here is derived from an EMBL/GenBank/DDBJ whole genome shotgun (WGS) entry which is preliminary data.</text>
</comment>
<dbReference type="AlphaFoldDB" id="A0A7K0KC83"/>
<organism evidence="1 2">
    <name type="scientific">Hallella mizrahii</name>
    <dbReference type="NCBI Taxonomy" id="2606637"/>
    <lineage>
        <taxon>Bacteria</taxon>
        <taxon>Pseudomonadati</taxon>
        <taxon>Bacteroidota</taxon>
        <taxon>Bacteroidia</taxon>
        <taxon>Bacteroidales</taxon>
        <taxon>Prevotellaceae</taxon>
        <taxon>Hallella</taxon>
    </lineage>
</organism>